<name>A0ABV8VGU2_9NOCA</name>
<dbReference type="Proteomes" id="UP001595844">
    <property type="component" value="Unassembled WGS sequence"/>
</dbReference>
<gene>
    <name evidence="1" type="ORF">ACFO5K_10740</name>
</gene>
<sequence length="122" mass="13756">MASKRYGYSSSDIKETTWGSVRDLGDGRWETVWQLTFKSLRPLGNVGVFRSDDGSFCAELRMTGSTSGELRVTTKSDAMAAENYSPTYASFRIINDEYGEIETIETQLKDWYPPFRNRGDAG</sequence>
<evidence type="ECO:0000313" key="2">
    <source>
        <dbReference type="Proteomes" id="UP001595844"/>
    </source>
</evidence>
<dbReference type="RefSeq" id="WP_378559861.1">
    <property type="nucleotide sequence ID" value="NZ_JBHSDL010000014.1"/>
</dbReference>
<keyword evidence="2" id="KW-1185">Reference proteome</keyword>
<protein>
    <submittedName>
        <fullName evidence="1">Uncharacterized protein</fullName>
    </submittedName>
</protein>
<reference evidence="2" key="1">
    <citation type="journal article" date="2019" name="Int. J. Syst. Evol. Microbiol.">
        <title>The Global Catalogue of Microorganisms (GCM) 10K type strain sequencing project: providing services to taxonomists for standard genome sequencing and annotation.</title>
        <authorList>
            <consortium name="The Broad Institute Genomics Platform"/>
            <consortium name="The Broad Institute Genome Sequencing Center for Infectious Disease"/>
            <person name="Wu L."/>
            <person name="Ma J."/>
        </authorList>
    </citation>
    <scope>NUCLEOTIDE SEQUENCE [LARGE SCALE GENOMIC DNA]</scope>
    <source>
        <strain evidence="2">IBRC-M 10490</strain>
    </source>
</reference>
<comment type="caution">
    <text evidence="1">The sequence shown here is derived from an EMBL/GenBank/DDBJ whole genome shotgun (WGS) entry which is preliminary data.</text>
</comment>
<proteinExistence type="predicted"/>
<evidence type="ECO:0000313" key="1">
    <source>
        <dbReference type="EMBL" id="MFC4374577.1"/>
    </source>
</evidence>
<accession>A0ABV8VGU2</accession>
<organism evidence="1 2">
    <name type="scientific">Nocardia halotolerans</name>
    <dbReference type="NCBI Taxonomy" id="1755878"/>
    <lineage>
        <taxon>Bacteria</taxon>
        <taxon>Bacillati</taxon>
        <taxon>Actinomycetota</taxon>
        <taxon>Actinomycetes</taxon>
        <taxon>Mycobacteriales</taxon>
        <taxon>Nocardiaceae</taxon>
        <taxon>Nocardia</taxon>
    </lineage>
</organism>
<dbReference type="EMBL" id="JBHSDL010000014">
    <property type="protein sequence ID" value="MFC4374577.1"/>
    <property type="molecule type" value="Genomic_DNA"/>
</dbReference>